<comment type="caution">
    <text evidence="2">The sequence shown here is derived from an EMBL/GenBank/DDBJ whole genome shotgun (WGS) entry which is preliminary data.</text>
</comment>
<gene>
    <name evidence="2" type="ORF">DPMN_133513</name>
</gene>
<feature type="region of interest" description="Disordered" evidence="1">
    <location>
        <begin position="1"/>
        <end position="42"/>
    </location>
</feature>
<feature type="compositionally biased region" description="Basic residues" evidence="1">
    <location>
        <begin position="1"/>
        <end position="11"/>
    </location>
</feature>
<name>A0A9D4FVP6_DREPO</name>
<feature type="compositionally biased region" description="Basic and acidic residues" evidence="1">
    <location>
        <begin position="265"/>
        <end position="275"/>
    </location>
</feature>
<organism evidence="2 3">
    <name type="scientific">Dreissena polymorpha</name>
    <name type="common">Zebra mussel</name>
    <name type="synonym">Mytilus polymorpha</name>
    <dbReference type="NCBI Taxonomy" id="45954"/>
    <lineage>
        <taxon>Eukaryota</taxon>
        <taxon>Metazoa</taxon>
        <taxon>Spiralia</taxon>
        <taxon>Lophotrochozoa</taxon>
        <taxon>Mollusca</taxon>
        <taxon>Bivalvia</taxon>
        <taxon>Autobranchia</taxon>
        <taxon>Heteroconchia</taxon>
        <taxon>Euheterodonta</taxon>
        <taxon>Imparidentia</taxon>
        <taxon>Neoheterodontei</taxon>
        <taxon>Myida</taxon>
        <taxon>Dreissenoidea</taxon>
        <taxon>Dreissenidae</taxon>
        <taxon>Dreissena</taxon>
    </lineage>
</organism>
<evidence type="ECO:0000313" key="2">
    <source>
        <dbReference type="EMBL" id="KAH3805216.1"/>
    </source>
</evidence>
<evidence type="ECO:0000313" key="3">
    <source>
        <dbReference type="Proteomes" id="UP000828390"/>
    </source>
</evidence>
<sequence length="275" mass="31162">MHLRTFRHRRSDRQTTDTKSANHKSHPVSPAGDKNAKPPGGHIFQATGTMFENIQDIIGTYLLTMFHDYSTIIMAFRVLTRLPRPIGGHVFPPTGTIFKLIQDMIGTNRLTKFCDDRTINVTSRVLIKKNASLPGGHVFKTTKTIFKLIQYIIETNLLTKFHEHREINVASRVLTRKNAPPPGGHVFQPTGIIFFTHRSINVASREKNAPPLGNHVFQANITIFDLIQDIIATNHLSKFHEDWGKNVASRVLTRQMLTPHNARRTNGDHKSSVLR</sequence>
<dbReference type="AlphaFoldDB" id="A0A9D4FVP6"/>
<dbReference type="EMBL" id="JAIWYP010000006">
    <property type="protein sequence ID" value="KAH3805216.1"/>
    <property type="molecule type" value="Genomic_DNA"/>
</dbReference>
<reference evidence="2" key="2">
    <citation type="submission" date="2020-11" db="EMBL/GenBank/DDBJ databases">
        <authorList>
            <person name="McCartney M.A."/>
            <person name="Auch B."/>
            <person name="Kono T."/>
            <person name="Mallez S."/>
            <person name="Becker A."/>
            <person name="Gohl D.M."/>
            <person name="Silverstein K.A.T."/>
            <person name="Koren S."/>
            <person name="Bechman K.B."/>
            <person name="Herman A."/>
            <person name="Abrahante J.E."/>
            <person name="Garbe J."/>
        </authorList>
    </citation>
    <scope>NUCLEOTIDE SEQUENCE</scope>
    <source>
        <strain evidence="2">Duluth1</strain>
        <tissue evidence="2">Whole animal</tissue>
    </source>
</reference>
<reference evidence="2" key="1">
    <citation type="journal article" date="2019" name="bioRxiv">
        <title>The Genome of the Zebra Mussel, Dreissena polymorpha: A Resource for Invasive Species Research.</title>
        <authorList>
            <person name="McCartney M.A."/>
            <person name="Auch B."/>
            <person name="Kono T."/>
            <person name="Mallez S."/>
            <person name="Zhang Y."/>
            <person name="Obille A."/>
            <person name="Becker A."/>
            <person name="Abrahante J.E."/>
            <person name="Garbe J."/>
            <person name="Badalamenti J.P."/>
            <person name="Herman A."/>
            <person name="Mangelson H."/>
            <person name="Liachko I."/>
            <person name="Sullivan S."/>
            <person name="Sone E.D."/>
            <person name="Koren S."/>
            <person name="Silverstein K.A.T."/>
            <person name="Beckman K.B."/>
            <person name="Gohl D.M."/>
        </authorList>
    </citation>
    <scope>NUCLEOTIDE SEQUENCE</scope>
    <source>
        <strain evidence="2">Duluth1</strain>
        <tissue evidence="2">Whole animal</tissue>
    </source>
</reference>
<keyword evidence="3" id="KW-1185">Reference proteome</keyword>
<dbReference type="Proteomes" id="UP000828390">
    <property type="component" value="Unassembled WGS sequence"/>
</dbReference>
<accession>A0A9D4FVP6</accession>
<feature type="region of interest" description="Disordered" evidence="1">
    <location>
        <begin position="256"/>
        <end position="275"/>
    </location>
</feature>
<protein>
    <submittedName>
        <fullName evidence="2">Uncharacterized protein</fullName>
    </submittedName>
</protein>
<proteinExistence type="predicted"/>
<evidence type="ECO:0000256" key="1">
    <source>
        <dbReference type="SAM" id="MobiDB-lite"/>
    </source>
</evidence>